<evidence type="ECO:0000256" key="10">
    <source>
        <dbReference type="SAM" id="MobiDB-lite"/>
    </source>
</evidence>
<feature type="region of interest" description="Disordered" evidence="10">
    <location>
        <begin position="1"/>
        <end position="108"/>
    </location>
</feature>
<feature type="compositionally biased region" description="Polar residues" evidence="10">
    <location>
        <begin position="1101"/>
        <end position="1125"/>
    </location>
</feature>
<dbReference type="EMBL" id="CABITT030000006">
    <property type="protein sequence ID" value="VVB07470.1"/>
    <property type="molecule type" value="Genomic_DNA"/>
</dbReference>
<dbReference type="OrthoDB" id="1925875at2759"/>
<feature type="region of interest" description="Disordered" evidence="10">
    <location>
        <begin position="1101"/>
        <end position="1138"/>
    </location>
</feature>
<gene>
    <name evidence="12" type="ORF">ANE_LOCUS17914</name>
</gene>
<dbReference type="SMART" id="SM00128">
    <property type="entry name" value="IPPc"/>
    <property type="match status" value="1"/>
</dbReference>
<accession>A0A565C1G4</accession>
<evidence type="ECO:0000256" key="9">
    <source>
        <dbReference type="ARBA" id="ARBA00022843"/>
    </source>
</evidence>
<comment type="similarity">
    <text evidence="2">Belongs to the inositol polyphosphate 5-phosphatase family.</text>
</comment>
<name>A0A565C1G4_9BRAS</name>
<evidence type="ECO:0000256" key="7">
    <source>
        <dbReference type="ARBA" id="ARBA00022801"/>
    </source>
</evidence>
<keyword evidence="13" id="KW-1185">Reference proteome</keyword>
<dbReference type="InterPro" id="IPR000300">
    <property type="entry name" value="IPPc"/>
</dbReference>
<evidence type="ECO:0000256" key="8">
    <source>
        <dbReference type="ARBA" id="ARBA00022842"/>
    </source>
</evidence>
<dbReference type="Pfam" id="PF23754">
    <property type="entry name" value="Beta-prop_IP5PC_F"/>
    <property type="match status" value="1"/>
</dbReference>
<evidence type="ECO:0000256" key="1">
    <source>
        <dbReference type="ARBA" id="ARBA00001946"/>
    </source>
</evidence>
<keyword evidence="6" id="KW-0677">Repeat</keyword>
<dbReference type="GO" id="GO:0004439">
    <property type="term" value="F:phosphatidylinositol-4,5-bisphosphate 5-phosphatase activity"/>
    <property type="evidence" value="ECO:0007669"/>
    <property type="project" value="TreeGrafter"/>
</dbReference>
<dbReference type="CDD" id="cd09074">
    <property type="entry name" value="INPP5c"/>
    <property type="match status" value="1"/>
</dbReference>
<protein>
    <recommendedName>
        <fullName evidence="11">Inositol polyphosphate-related phosphatase domain-containing protein</fullName>
    </recommendedName>
</protein>
<organism evidence="12 13">
    <name type="scientific">Arabis nemorensis</name>
    <dbReference type="NCBI Taxonomy" id="586526"/>
    <lineage>
        <taxon>Eukaryota</taxon>
        <taxon>Viridiplantae</taxon>
        <taxon>Streptophyta</taxon>
        <taxon>Embryophyta</taxon>
        <taxon>Tracheophyta</taxon>
        <taxon>Spermatophyta</taxon>
        <taxon>Magnoliopsida</taxon>
        <taxon>eudicotyledons</taxon>
        <taxon>Gunneridae</taxon>
        <taxon>Pentapetalae</taxon>
        <taxon>rosids</taxon>
        <taxon>malvids</taxon>
        <taxon>Brassicales</taxon>
        <taxon>Brassicaceae</taxon>
        <taxon>Arabideae</taxon>
        <taxon>Arabis</taxon>
    </lineage>
</organism>
<dbReference type="InterPro" id="IPR046985">
    <property type="entry name" value="IP5"/>
</dbReference>
<dbReference type="PANTHER" id="PTHR11200">
    <property type="entry name" value="INOSITOL 5-PHOSPHATASE"/>
    <property type="match status" value="1"/>
</dbReference>
<reference evidence="12" key="1">
    <citation type="submission" date="2019-07" db="EMBL/GenBank/DDBJ databases">
        <authorList>
            <person name="Dittberner H."/>
        </authorList>
    </citation>
    <scope>NUCLEOTIDE SEQUENCE [LARGE SCALE GENOMIC DNA]</scope>
</reference>
<comment type="caution">
    <text evidence="12">The sequence shown here is derived from an EMBL/GenBank/DDBJ whole genome shotgun (WGS) entry which is preliminary data.</text>
</comment>
<dbReference type="Pfam" id="PF23755">
    <property type="entry name" value="Ig-like_IP5PC_F"/>
    <property type="match status" value="1"/>
</dbReference>
<dbReference type="PANTHER" id="PTHR11200:SF268">
    <property type="entry name" value="TYPE II INOSITOL POLYPHOSPHATE 5-PHOSPHATASE 14"/>
    <property type="match status" value="1"/>
</dbReference>
<evidence type="ECO:0000259" key="11">
    <source>
        <dbReference type="SMART" id="SM00128"/>
    </source>
</evidence>
<evidence type="ECO:0000256" key="4">
    <source>
        <dbReference type="ARBA" id="ARBA00022574"/>
    </source>
</evidence>
<dbReference type="InterPro" id="IPR001680">
    <property type="entry name" value="WD40_rpt"/>
</dbReference>
<dbReference type="FunFam" id="3.60.10.10:FF:000011">
    <property type="entry name" value="Type II inositol polyphosphate 5-phosphatase 15"/>
    <property type="match status" value="1"/>
</dbReference>
<dbReference type="SMART" id="SM00320">
    <property type="entry name" value="WD40"/>
    <property type="match status" value="4"/>
</dbReference>
<keyword evidence="5" id="KW-0479">Metal-binding</keyword>
<sequence>MDSVVIDADEREALSSLVPSHPPPRKTHSYVEQYEQKPHHPIRKYSLDEGSRSVTSDSEPVYFDSSDGEFSGEGGVTVVSGRTSSERGNGEDYGFVTPPSKPTSNRGEVRQDDIESLPEFMGAGGGVDVFKVPVRAAVNPGRPPCLELRPHPLRETQTGKFLRNIACTENQLWAGQENGVRFWNLEEAYGVGCGVGGQARRGDEDTAPFHESATTSPTLCLLIDHGNRLVWSGHKDGKIRAWLMDQSSTADDSKPFKERLSWQAHRGPVNYIVISSYGDMWSCSDGGLIKIWTLDSLEKSLVLKPAEKHMAALLVERSGIDLRSQVTFNGTCSISSSDVKYLLVDTVRAKVWAVQYLSFSIWNAQNKELVKVFNIDGQVENRVELQETKGQQVEEAKVKFFSSSKKEKSQGFLQRSRHAIMGAAGAVRRAATRSAGAFAEDTRKIEAIAIAADGSIWTGSMNGLIAQWDGNGNRLREVNHHQQAVLCFCTFGDRIYVGYSSGYIQILDLGGKLIASWVSHNEPVIKLAAGGGFIFSLATHGGVRGWYVTSPGPLDSVIRTELSQKEITYGRQDSVKLLIGTWNVGEGRASRGALMSWIGSAVSDVGIVAIGLQEVDMGAGFLAMSTAKETVGVEGSAVGQWWLDSIGNALDERNTFERMGSRQLAGLLISLWVRRDIRTHVGDLDVAAVPCGFGRAIGNKGGVGLRIRVYDRIMCFVNCHLAAHLEAVTRRNADFNHIYRSMVFSRGQSVYTAAAAGGSTSAQALKNNNNTNISTEEEKSDLAAADMVAFFGDFNYRLFGITYDEARDFISHRSFDWLREKDQLRAEMNEGKVFQGMREALITFPPTYKFEKNKPGLGGYDSGEKKRIPAWCDRVIYRDNQSSPFSDCNLQCPVVMSTVMYEACMDVTESDHKPVRCKLHANIAHTDKSVRRQELGKIIKSNEKLRSMFEELKSVPKTSVSTNNILLQSQDTFIFTITNFSNSSRVIFNIVCKGQTLARDDGEGPENHSRGTFGLPRWLEVSPGAGIIKADASLQVKVHHEDFHSDDSADSIQQNSLSEDTCHKEVTLMIIVQGSCSTKTTSHSIKVRHCASAAKSLSLVHSKTTSMTKSLEGSSRYQTESNRGASNRHRTDDSSRRG</sequence>
<comment type="cofactor">
    <cofactor evidence="1">
        <name>Mg(2+)</name>
        <dbReference type="ChEBI" id="CHEBI:18420"/>
    </cofactor>
</comment>
<dbReference type="InterPro" id="IPR015943">
    <property type="entry name" value="WD40/YVTN_repeat-like_dom_sf"/>
</dbReference>
<dbReference type="Gene3D" id="3.60.10.10">
    <property type="entry name" value="Endonuclease/exonuclease/phosphatase"/>
    <property type="match status" value="1"/>
</dbReference>
<dbReference type="FunFam" id="2.130.10.10:FF:001061">
    <property type="entry name" value="Type I inositol polyphosphate 5-phosphatase 13"/>
    <property type="match status" value="1"/>
</dbReference>
<evidence type="ECO:0000256" key="2">
    <source>
        <dbReference type="ARBA" id="ARBA00010768"/>
    </source>
</evidence>
<feature type="domain" description="Inositol polyphosphate-related phosphatase" evidence="11">
    <location>
        <begin position="573"/>
        <end position="927"/>
    </location>
</feature>
<proteinExistence type="inferred from homology"/>
<keyword evidence="4" id="KW-0853">WD repeat</keyword>
<evidence type="ECO:0000256" key="6">
    <source>
        <dbReference type="ARBA" id="ARBA00022737"/>
    </source>
</evidence>
<evidence type="ECO:0000313" key="12">
    <source>
        <dbReference type="EMBL" id="VVB07470.1"/>
    </source>
</evidence>
<dbReference type="SUPFAM" id="SSF101908">
    <property type="entry name" value="Putative isomerase YbhE"/>
    <property type="match status" value="1"/>
</dbReference>
<dbReference type="AlphaFoldDB" id="A0A565C1G4"/>
<dbReference type="InterPro" id="IPR056454">
    <property type="entry name" value="Beta-prop_IP5PC_F"/>
</dbReference>
<keyword evidence="3" id="KW-1017">Isopeptide bond</keyword>
<dbReference type="GO" id="GO:0009846">
    <property type="term" value="P:pollen germination"/>
    <property type="evidence" value="ECO:0007669"/>
    <property type="project" value="UniProtKB-ARBA"/>
</dbReference>
<dbReference type="InterPro" id="IPR036691">
    <property type="entry name" value="Endo/exonu/phosph_ase_sf"/>
</dbReference>
<evidence type="ECO:0000256" key="3">
    <source>
        <dbReference type="ARBA" id="ARBA00022499"/>
    </source>
</evidence>
<dbReference type="Pfam" id="PF22669">
    <property type="entry name" value="Exo_endo_phos2"/>
    <property type="match status" value="1"/>
</dbReference>
<keyword evidence="7" id="KW-0378">Hydrolase</keyword>
<dbReference type="GO" id="GO:0046872">
    <property type="term" value="F:metal ion binding"/>
    <property type="evidence" value="ECO:0007669"/>
    <property type="project" value="UniProtKB-KW"/>
</dbReference>
<keyword evidence="9" id="KW-0832">Ubl conjugation</keyword>
<feature type="compositionally biased region" description="Basic and acidic residues" evidence="10">
    <location>
        <begin position="1129"/>
        <end position="1138"/>
    </location>
</feature>
<dbReference type="SUPFAM" id="SSF56219">
    <property type="entry name" value="DNase I-like"/>
    <property type="match status" value="1"/>
</dbReference>
<keyword evidence="8" id="KW-0460">Magnesium</keyword>
<dbReference type="InterPro" id="IPR056455">
    <property type="entry name" value="Ig-like_IP5PC_F"/>
</dbReference>
<dbReference type="Proteomes" id="UP000489600">
    <property type="component" value="Unassembled WGS sequence"/>
</dbReference>
<dbReference type="GO" id="GO:0046856">
    <property type="term" value="P:phosphatidylinositol dephosphorylation"/>
    <property type="evidence" value="ECO:0007669"/>
    <property type="project" value="InterPro"/>
</dbReference>
<evidence type="ECO:0000256" key="5">
    <source>
        <dbReference type="ARBA" id="ARBA00022723"/>
    </source>
</evidence>
<evidence type="ECO:0000313" key="13">
    <source>
        <dbReference type="Proteomes" id="UP000489600"/>
    </source>
</evidence>
<dbReference type="Gene3D" id="2.130.10.10">
    <property type="entry name" value="YVTN repeat-like/Quinoprotein amine dehydrogenase"/>
    <property type="match status" value="2"/>
</dbReference>